<dbReference type="EMBL" id="JABZEO010000006">
    <property type="protein sequence ID" value="NVZ09828.1"/>
    <property type="molecule type" value="Genomic_DNA"/>
</dbReference>
<evidence type="ECO:0000313" key="2">
    <source>
        <dbReference type="Proteomes" id="UP000592294"/>
    </source>
</evidence>
<dbReference type="AlphaFoldDB" id="A0A850R960"/>
<reference evidence="1 2" key="1">
    <citation type="submission" date="2020-06" db="EMBL/GenBank/DDBJ databases">
        <title>Whole-genome sequence of Allochromatium humboldtianum DSM 21881, type strain.</title>
        <authorList>
            <person name="Kyndt J.A."/>
            <person name="Meyer T.E."/>
        </authorList>
    </citation>
    <scope>NUCLEOTIDE SEQUENCE [LARGE SCALE GENOMIC DNA]</scope>
    <source>
        <strain evidence="1 2">DSM 21881</strain>
    </source>
</reference>
<name>A0A850R960_9GAMM</name>
<dbReference type="RefSeq" id="WP_176976575.1">
    <property type="nucleotide sequence ID" value="NZ_JABZEO010000006.1"/>
</dbReference>
<proteinExistence type="predicted"/>
<sequence>MKKILKYFVPIWLFCSVLFALSSFSTGMVSDRLISSFKKADPPVESYHAAYIYKGNVVLEGKQGRTTLIAN</sequence>
<gene>
    <name evidence="1" type="ORF">HW932_11200</name>
</gene>
<comment type="caution">
    <text evidence="1">The sequence shown here is derived from an EMBL/GenBank/DDBJ whole genome shotgun (WGS) entry which is preliminary data.</text>
</comment>
<evidence type="ECO:0000313" key="1">
    <source>
        <dbReference type="EMBL" id="NVZ09828.1"/>
    </source>
</evidence>
<dbReference type="Proteomes" id="UP000592294">
    <property type="component" value="Unassembled WGS sequence"/>
</dbReference>
<organism evidence="1 2">
    <name type="scientific">Allochromatium humboldtianum</name>
    <dbReference type="NCBI Taxonomy" id="504901"/>
    <lineage>
        <taxon>Bacteria</taxon>
        <taxon>Pseudomonadati</taxon>
        <taxon>Pseudomonadota</taxon>
        <taxon>Gammaproteobacteria</taxon>
        <taxon>Chromatiales</taxon>
        <taxon>Chromatiaceae</taxon>
        <taxon>Allochromatium</taxon>
    </lineage>
</organism>
<keyword evidence="2" id="KW-1185">Reference proteome</keyword>
<accession>A0A850R960</accession>
<protein>
    <submittedName>
        <fullName evidence="1">Uncharacterized protein</fullName>
    </submittedName>
</protein>